<dbReference type="SUPFAM" id="SSF110395">
    <property type="entry name" value="CutC-like"/>
    <property type="match status" value="1"/>
</dbReference>
<dbReference type="Gene3D" id="3.20.20.380">
    <property type="entry name" value="Copper homeostasis (CutC) domain"/>
    <property type="match status" value="1"/>
</dbReference>
<dbReference type="PANTHER" id="PTHR12598">
    <property type="entry name" value="COPPER HOMEOSTASIS PROTEIN CUTC"/>
    <property type="match status" value="1"/>
</dbReference>
<keyword evidence="2" id="KW-0963">Cytoplasm</keyword>
<dbReference type="InterPro" id="IPR036822">
    <property type="entry name" value="CutC-like_dom_sf"/>
</dbReference>
<dbReference type="PANTHER" id="PTHR12598:SF0">
    <property type="entry name" value="COPPER HOMEOSTASIS PROTEIN CUTC HOMOLOG"/>
    <property type="match status" value="1"/>
</dbReference>
<sequence>MIKEVCVENFTHVPKVIRRGADRIELCDNLAVGGTTVSKGVLEKTIEFCRQEDVSVMAIIRPRGGDFVYTAIEKEIMLADIQTAIDTDVSGIVIGALTNERELDTAFLSVVKSITAEVGLSLTFHMAFDDIPKEKQKESIEWLSANGFDRILTHGGPLTQPIEQQLETLKELIEMAGENITIMPGGGITKENLPLIERELDVQEAHGTKIV</sequence>
<accession>A0A1I3BPJ5</accession>
<keyword evidence="4" id="KW-1185">Reference proteome</keyword>
<dbReference type="EMBL" id="FOQE01000008">
    <property type="protein sequence ID" value="SFH63849.1"/>
    <property type="molecule type" value="Genomic_DNA"/>
</dbReference>
<evidence type="ECO:0000313" key="3">
    <source>
        <dbReference type="EMBL" id="SFH63849.1"/>
    </source>
</evidence>
<dbReference type="Pfam" id="PF03932">
    <property type="entry name" value="CutC"/>
    <property type="match status" value="1"/>
</dbReference>
<dbReference type="InterPro" id="IPR005627">
    <property type="entry name" value="CutC-like"/>
</dbReference>
<dbReference type="GO" id="GO:0005737">
    <property type="term" value="C:cytoplasm"/>
    <property type="evidence" value="ECO:0007669"/>
    <property type="project" value="UniProtKB-SubCell"/>
</dbReference>
<dbReference type="Proteomes" id="UP000198668">
    <property type="component" value="Unassembled WGS sequence"/>
</dbReference>
<reference evidence="3 4" key="1">
    <citation type="submission" date="2016-10" db="EMBL/GenBank/DDBJ databases">
        <authorList>
            <person name="de Groot N.N."/>
        </authorList>
    </citation>
    <scope>NUCLEOTIDE SEQUENCE [LARGE SCALE GENOMIC DNA]</scope>
    <source>
        <strain evidence="3 4">DSM 27630</strain>
    </source>
</reference>
<proteinExistence type="inferred from homology"/>
<comment type="caution">
    <text evidence="2">Once thought to be involved in copper homeostasis, experiments in E.coli have shown this is not the case.</text>
</comment>
<dbReference type="RefSeq" id="WP_092091717.1">
    <property type="nucleotide sequence ID" value="NZ_FOQE01000008.1"/>
</dbReference>
<evidence type="ECO:0000313" key="4">
    <source>
        <dbReference type="Proteomes" id="UP000198668"/>
    </source>
</evidence>
<dbReference type="GO" id="GO:0005507">
    <property type="term" value="F:copper ion binding"/>
    <property type="evidence" value="ECO:0007669"/>
    <property type="project" value="TreeGrafter"/>
</dbReference>
<dbReference type="OrthoDB" id="9815677at2"/>
<dbReference type="HAMAP" id="MF_00795">
    <property type="entry name" value="CutC"/>
    <property type="match status" value="1"/>
</dbReference>
<organism evidence="3 4">
    <name type="scientific">Pisciglobus halotolerans</name>
    <dbReference type="NCBI Taxonomy" id="745365"/>
    <lineage>
        <taxon>Bacteria</taxon>
        <taxon>Bacillati</taxon>
        <taxon>Bacillota</taxon>
        <taxon>Bacilli</taxon>
        <taxon>Lactobacillales</taxon>
        <taxon>Carnobacteriaceae</taxon>
    </lineage>
</organism>
<name>A0A1I3BPJ5_9LACT</name>
<protein>
    <recommendedName>
        <fullName evidence="2">PF03932 family protein CutC</fullName>
    </recommendedName>
</protein>
<comment type="similarity">
    <text evidence="1 2">Belongs to the CutC family.</text>
</comment>
<comment type="subcellular location">
    <subcellularLocation>
        <location evidence="2">Cytoplasm</location>
    </subcellularLocation>
</comment>
<evidence type="ECO:0000256" key="1">
    <source>
        <dbReference type="ARBA" id="ARBA00007768"/>
    </source>
</evidence>
<dbReference type="AlphaFoldDB" id="A0A1I3BPJ5"/>
<gene>
    <name evidence="2" type="primary">cutC</name>
    <name evidence="3" type="ORF">SAMN04489868_10816</name>
</gene>
<evidence type="ECO:0000256" key="2">
    <source>
        <dbReference type="HAMAP-Rule" id="MF_00795"/>
    </source>
</evidence>